<dbReference type="Proteomes" id="UP000317536">
    <property type="component" value="Unassembled WGS sequence"/>
</dbReference>
<gene>
    <name evidence="3" type="ORF">FPK29_06970</name>
</gene>
<feature type="compositionally biased region" description="Pro residues" evidence="1">
    <location>
        <begin position="1"/>
        <end position="14"/>
    </location>
</feature>
<reference evidence="3 4" key="1">
    <citation type="submission" date="2019-07" db="EMBL/GenBank/DDBJ databases">
        <title>Bifidobacterium asteroides genomes.</title>
        <authorList>
            <person name="Zheng H."/>
        </authorList>
    </citation>
    <scope>NUCLEOTIDE SEQUENCE [LARGE SCALE GENOMIC DNA]</scope>
    <source>
        <strain evidence="3 4">W8111</strain>
    </source>
</reference>
<feature type="region of interest" description="Disordered" evidence="1">
    <location>
        <begin position="1"/>
        <end position="22"/>
    </location>
</feature>
<sequence>MAEGRAPPPEPPLVPTALMATDPETDPSILWTIAREEPRLRRWLVANPAASPALLETVSQLGGPGVRRALEVLLDEGDGNQSSLSSSTAKA</sequence>
<protein>
    <recommendedName>
        <fullName evidence="2">Leucine rich repeat variant domain-containing protein</fullName>
    </recommendedName>
</protein>
<dbReference type="Pfam" id="PF25591">
    <property type="entry name" value="LRV_2"/>
    <property type="match status" value="1"/>
</dbReference>
<evidence type="ECO:0000313" key="4">
    <source>
        <dbReference type="Proteomes" id="UP000317536"/>
    </source>
</evidence>
<evidence type="ECO:0000313" key="3">
    <source>
        <dbReference type="EMBL" id="TSJ85536.1"/>
    </source>
</evidence>
<dbReference type="InterPro" id="IPR057893">
    <property type="entry name" value="LRV_2"/>
</dbReference>
<accession>A0A556R9H8</accession>
<feature type="domain" description="Leucine rich repeat variant" evidence="2">
    <location>
        <begin position="15"/>
        <end position="72"/>
    </location>
</feature>
<evidence type="ECO:0000259" key="2">
    <source>
        <dbReference type="Pfam" id="PF25591"/>
    </source>
</evidence>
<organism evidence="3 4">
    <name type="scientific">Bifidobacterium asteroides</name>
    <dbReference type="NCBI Taxonomy" id="1684"/>
    <lineage>
        <taxon>Bacteria</taxon>
        <taxon>Bacillati</taxon>
        <taxon>Actinomycetota</taxon>
        <taxon>Actinomycetes</taxon>
        <taxon>Bifidobacteriales</taxon>
        <taxon>Bifidobacteriaceae</taxon>
        <taxon>Bifidobacterium</taxon>
    </lineage>
</organism>
<evidence type="ECO:0000256" key="1">
    <source>
        <dbReference type="SAM" id="MobiDB-lite"/>
    </source>
</evidence>
<dbReference type="AlphaFoldDB" id="A0A556R9H8"/>
<dbReference type="EMBL" id="VMHJ01000003">
    <property type="protein sequence ID" value="TSJ85536.1"/>
    <property type="molecule type" value="Genomic_DNA"/>
</dbReference>
<name>A0A556R9H8_9BIFI</name>
<proteinExistence type="predicted"/>
<comment type="caution">
    <text evidence="3">The sequence shown here is derived from an EMBL/GenBank/DDBJ whole genome shotgun (WGS) entry which is preliminary data.</text>
</comment>